<dbReference type="AlphaFoldDB" id="A0A1F5UR90"/>
<evidence type="ECO:0000313" key="2">
    <source>
        <dbReference type="Proteomes" id="UP000179157"/>
    </source>
</evidence>
<dbReference type="PANTHER" id="PTHR11669:SF8">
    <property type="entry name" value="DNA POLYMERASE III SUBUNIT DELTA"/>
    <property type="match status" value="1"/>
</dbReference>
<protein>
    <recommendedName>
        <fullName evidence="3">DNA-directed DNA polymerase</fullName>
    </recommendedName>
</protein>
<dbReference type="InterPro" id="IPR050238">
    <property type="entry name" value="DNA_Rep/Repair_Clamp_Loader"/>
</dbReference>
<name>A0A1F5UR90_FRAXR</name>
<dbReference type="PANTHER" id="PTHR11669">
    <property type="entry name" value="REPLICATION FACTOR C / DNA POLYMERASE III GAMMA-TAU SUBUNIT"/>
    <property type="match status" value="1"/>
</dbReference>
<dbReference type="InterPro" id="IPR027417">
    <property type="entry name" value="P-loop_NTPase"/>
</dbReference>
<sequence>MESLPKACYADPVRMYSLETIWGQALADGRFAHAYLLVGEGAATVAREFLLRIYCERQCRTCAICLKILRGTHPDVKWVEKEGKRIGIDQIRQIQKDARYQPMESPRKVYILDGAEHLSQEAANSLLRILESPPEYVIFLLLARSLRLLPTILSRCQVLRLKPLSLSQMREMFQSRGLDAHEAEYLLALTHGFPERLSDLDLEQSGSSPLKRKSETLKRLQGITNPELIEFFSEAKGLIEEREAALELLKRLPEKQPHDILETAQILSKLRSEKLEFFLQEALRWYRDLALIRESDELIFNRDQQDELKQKRAGLDIAELTQAIDALEGAHDALQGNANVHLFLESLLFTLAGSGGGRSPG</sequence>
<dbReference type="SUPFAM" id="SSF52540">
    <property type="entry name" value="P-loop containing nucleoside triphosphate hydrolases"/>
    <property type="match status" value="1"/>
</dbReference>
<evidence type="ECO:0008006" key="3">
    <source>
        <dbReference type="Google" id="ProtNLM"/>
    </source>
</evidence>
<dbReference type="EMBL" id="MFGX01000098">
    <property type="protein sequence ID" value="OGF53688.1"/>
    <property type="molecule type" value="Genomic_DNA"/>
</dbReference>
<organism evidence="1 2">
    <name type="scientific">Fraserbacteria sp. (strain RBG_16_55_9)</name>
    <dbReference type="NCBI Taxonomy" id="1817864"/>
    <lineage>
        <taxon>Bacteria</taxon>
        <taxon>Candidatus Fraseribacteriota</taxon>
    </lineage>
</organism>
<comment type="caution">
    <text evidence="1">The sequence shown here is derived from an EMBL/GenBank/DDBJ whole genome shotgun (WGS) entry which is preliminary data.</text>
</comment>
<dbReference type="GO" id="GO:0006261">
    <property type="term" value="P:DNA-templated DNA replication"/>
    <property type="evidence" value="ECO:0007669"/>
    <property type="project" value="TreeGrafter"/>
</dbReference>
<proteinExistence type="predicted"/>
<accession>A0A1F5UR90</accession>
<dbReference type="Pfam" id="PF13177">
    <property type="entry name" value="DNA_pol3_delta2"/>
    <property type="match status" value="1"/>
</dbReference>
<evidence type="ECO:0000313" key="1">
    <source>
        <dbReference type="EMBL" id="OGF53688.1"/>
    </source>
</evidence>
<reference evidence="1 2" key="1">
    <citation type="journal article" date="2016" name="Nat. Commun.">
        <title>Thousands of microbial genomes shed light on interconnected biogeochemical processes in an aquifer system.</title>
        <authorList>
            <person name="Anantharaman K."/>
            <person name="Brown C.T."/>
            <person name="Hug L.A."/>
            <person name="Sharon I."/>
            <person name="Castelle C.J."/>
            <person name="Probst A.J."/>
            <person name="Thomas B.C."/>
            <person name="Singh A."/>
            <person name="Wilkins M.J."/>
            <person name="Karaoz U."/>
            <person name="Brodie E.L."/>
            <person name="Williams K.H."/>
            <person name="Hubbard S.S."/>
            <person name="Banfield J.F."/>
        </authorList>
    </citation>
    <scope>NUCLEOTIDE SEQUENCE [LARGE SCALE GENOMIC DNA]</scope>
    <source>
        <strain evidence="2">RBG_16_55_9</strain>
    </source>
</reference>
<dbReference type="STRING" id="1817864.A2Z21_01370"/>
<dbReference type="Proteomes" id="UP000179157">
    <property type="component" value="Unassembled WGS sequence"/>
</dbReference>
<dbReference type="Gene3D" id="3.40.50.300">
    <property type="entry name" value="P-loop containing nucleotide triphosphate hydrolases"/>
    <property type="match status" value="1"/>
</dbReference>
<gene>
    <name evidence="1" type="ORF">A2Z21_01370</name>
</gene>